<evidence type="ECO:0000313" key="2">
    <source>
        <dbReference type="EMBL" id="KAK1749437.1"/>
    </source>
</evidence>
<gene>
    <name evidence="2" type="ORF">QBC47DRAFT_408008</name>
</gene>
<reference evidence="2" key="1">
    <citation type="submission" date="2023-06" db="EMBL/GenBank/DDBJ databases">
        <title>Genome-scale phylogeny and comparative genomics of the fungal order Sordariales.</title>
        <authorList>
            <consortium name="Lawrence Berkeley National Laboratory"/>
            <person name="Hensen N."/>
            <person name="Bonometti L."/>
            <person name="Westerberg I."/>
            <person name="Brannstrom I.O."/>
            <person name="Guillou S."/>
            <person name="Cros-Aarteil S."/>
            <person name="Calhoun S."/>
            <person name="Haridas S."/>
            <person name="Kuo A."/>
            <person name="Mondo S."/>
            <person name="Pangilinan J."/>
            <person name="Riley R."/>
            <person name="Labutti K."/>
            <person name="Andreopoulos B."/>
            <person name="Lipzen A."/>
            <person name="Chen C."/>
            <person name="Yanf M."/>
            <person name="Daum C."/>
            <person name="Ng V."/>
            <person name="Clum A."/>
            <person name="Steindorff A."/>
            <person name="Ohm R."/>
            <person name="Martin F."/>
            <person name="Silar P."/>
            <person name="Natvig D."/>
            <person name="Lalanne C."/>
            <person name="Gautier V."/>
            <person name="Ament-Velasquez S.L."/>
            <person name="Kruys A."/>
            <person name="Hutchinson M.I."/>
            <person name="Powell A.J."/>
            <person name="Barry K."/>
            <person name="Miller A.N."/>
            <person name="Grigoriev I.V."/>
            <person name="Debuchy R."/>
            <person name="Gladieux P."/>
            <person name="Thoren M.H."/>
            <person name="Johannesson H."/>
        </authorList>
    </citation>
    <scope>NUCLEOTIDE SEQUENCE</scope>
    <source>
        <strain evidence="2">PSN4</strain>
    </source>
</reference>
<dbReference type="AlphaFoldDB" id="A0AAJ0B3C7"/>
<proteinExistence type="predicted"/>
<evidence type="ECO:0000256" key="1">
    <source>
        <dbReference type="SAM" id="SignalP"/>
    </source>
</evidence>
<dbReference type="EMBL" id="MU839858">
    <property type="protein sequence ID" value="KAK1749437.1"/>
    <property type="molecule type" value="Genomic_DNA"/>
</dbReference>
<feature type="signal peptide" evidence="1">
    <location>
        <begin position="1"/>
        <end position="23"/>
    </location>
</feature>
<feature type="chain" id="PRO_5042567834" evidence="1">
    <location>
        <begin position="24"/>
        <end position="182"/>
    </location>
</feature>
<keyword evidence="1" id="KW-0732">Signal</keyword>
<protein>
    <submittedName>
        <fullName evidence="2">Uncharacterized protein</fullName>
    </submittedName>
</protein>
<evidence type="ECO:0000313" key="3">
    <source>
        <dbReference type="Proteomes" id="UP001239445"/>
    </source>
</evidence>
<dbReference type="Proteomes" id="UP001239445">
    <property type="component" value="Unassembled WGS sequence"/>
</dbReference>
<accession>A0AAJ0B3C7</accession>
<keyword evidence="3" id="KW-1185">Reference proteome</keyword>
<comment type="caution">
    <text evidence="2">The sequence shown here is derived from an EMBL/GenBank/DDBJ whole genome shotgun (WGS) entry which is preliminary data.</text>
</comment>
<name>A0AAJ0B3C7_9PEZI</name>
<sequence length="182" mass="20189">MHLNLLYIVVAGIASIFVGGRWARSGDQASPGEPVMADEKFFVIQSQICIAYRKLIRTRNLHAIPSFYKELGIDPPRDHEDTSLARMRVATEASKAVLRRASKEYGSSHGSRFLCNDGDAACLTSKEEPLSELTNTWLLIAEIVSDERKGEVYDNYFLQLAGGPNSAQKLSDICHWGIEATD</sequence>
<organism evidence="2 3">
    <name type="scientific">Echria macrotheca</name>
    <dbReference type="NCBI Taxonomy" id="438768"/>
    <lineage>
        <taxon>Eukaryota</taxon>
        <taxon>Fungi</taxon>
        <taxon>Dikarya</taxon>
        <taxon>Ascomycota</taxon>
        <taxon>Pezizomycotina</taxon>
        <taxon>Sordariomycetes</taxon>
        <taxon>Sordariomycetidae</taxon>
        <taxon>Sordariales</taxon>
        <taxon>Schizotheciaceae</taxon>
        <taxon>Echria</taxon>
    </lineage>
</organism>